<protein>
    <recommendedName>
        <fullName evidence="4">Metal-dependent hydrolase</fullName>
    </recommendedName>
</protein>
<comment type="caution">
    <text evidence="2">The sequence shown here is derived from an EMBL/GenBank/DDBJ whole genome shotgun (WGS) entry which is preliminary data.</text>
</comment>
<dbReference type="HOGENOM" id="CLU_051636_1_0_6"/>
<feature type="transmembrane region" description="Helical" evidence="1">
    <location>
        <begin position="132"/>
        <end position="152"/>
    </location>
</feature>
<name>S3N7Y6_9GAMM</name>
<dbReference type="PANTHER" id="PTHR39456">
    <property type="entry name" value="METAL-DEPENDENT HYDROLASE"/>
    <property type="match status" value="1"/>
</dbReference>
<dbReference type="EMBL" id="ATGI01000018">
    <property type="protein sequence ID" value="EPF74508.1"/>
    <property type="molecule type" value="Genomic_DNA"/>
</dbReference>
<evidence type="ECO:0000313" key="2">
    <source>
        <dbReference type="EMBL" id="EPF74508.1"/>
    </source>
</evidence>
<dbReference type="Proteomes" id="UP000014568">
    <property type="component" value="Unassembled WGS sequence"/>
</dbReference>
<dbReference type="PIRSF" id="PIRSF007580">
    <property type="entry name" value="UCP07580"/>
    <property type="match status" value="1"/>
</dbReference>
<dbReference type="STRING" id="632955.GCA_000829675_01388"/>
<dbReference type="OrthoDB" id="5727566at2"/>
<evidence type="ECO:0000313" key="3">
    <source>
        <dbReference type="Proteomes" id="UP000014568"/>
    </source>
</evidence>
<evidence type="ECO:0008006" key="4">
    <source>
        <dbReference type="Google" id="ProtNLM"/>
    </source>
</evidence>
<dbReference type="RefSeq" id="WP_016655955.1">
    <property type="nucleotide sequence ID" value="NZ_KE340352.1"/>
</dbReference>
<reference evidence="2 3" key="1">
    <citation type="submission" date="2013-06" db="EMBL/GenBank/DDBJ databases">
        <title>The Genome Sequence of Acinetobacter rudis CIP 110305.</title>
        <authorList>
            <consortium name="The Broad Institute Genome Sequencing Platform"/>
            <consortium name="The Broad Institute Genome Sequencing Center for Infectious Disease"/>
            <person name="Cerqueira G."/>
            <person name="Feldgarden M."/>
            <person name="Courvalin P."/>
            <person name="Perichon B."/>
            <person name="Grillot-Courvalin C."/>
            <person name="Clermont D."/>
            <person name="Rocha E."/>
            <person name="Yoon E.-J."/>
            <person name="Nemec A."/>
            <person name="Young S.K."/>
            <person name="Zeng Q."/>
            <person name="Gargeya S."/>
            <person name="Fitzgerald M."/>
            <person name="Abouelleil A."/>
            <person name="Alvarado L."/>
            <person name="Berlin A.M."/>
            <person name="Chapman S.B."/>
            <person name="Dewar J."/>
            <person name="Goldberg J."/>
            <person name="Griggs A."/>
            <person name="Gujja S."/>
            <person name="Hansen M."/>
            <person name="Howarth C."/>
            <person name="Imamovic A."/>
            <person name="Larimer J."/>
            <person name="McCowan C."/>
            <person name="Murphy C."/>
            <person name="Pearson M."/>
            <person name="Priest M."/>
            <person name="Roberts A."/>
            <person name="Saif S."/>
            <person name="Shea T."/>
            <person name="Sykes S."/>
            <person name="Wortman J."/>
            <person name="Nusbaum C."/>
            <person name="Birren B."/>
        </authorList>
    </citation>
    <scope>NUCLEOTIDE SEQUENCE [LARGE SCALE GENOMIC DNA]</scope>
    <source>
        <strain evidence="2 3">CIP 110305</strain>
    </source>
</reference>
<keyword evidence="1" id="KW-0812">Transmembrane</keyword>
<dbReference type="AlphaFoldDB" id="S3N7Y6"/>
<dbReference type="InterPro" id="IPR016516">
    <property type="entry name" value="UCP07580"/>
</dbReference>
<organism evidence="2 3">
    <name type="scientific">Acinetobacter rudis CIP 110305</name>
    <dbReference type="NCBI Taxonomy" id="421052"/>
    <lineage>
        <taxon>Bacteria</taxon>
        <taxon>Pseudomonadati</taxon>
        <taxon>Pseudomonadota</taxon>
        <taxon>Gammaproteobacteria</taxon>
        <taxon>Moraxellales</taxon>
        <taxon>Moraxellaceae</taxon>
        <taxon>Acinetobacter</taxon>
    </lineage>
</organism>
<dbReference type="Pfam" id="PF10118">
    <property type="entry name" value="Metal_hydrol"/>
    <property type="match status" value="1"/>
</dbReference>
<keyword evidence="1" id="KW-0472">Membrane</keyword>
<accession>S3N7Y6</accession>
<gene>
    <name evidence="2" type="ORF">F945_01547</name>
</gene>
<keyword evidence="3" id="KW-1185">Reference proteome</keyword>
<dbReference type="PANTHER" id="PTHR39456:SF1">
    <property type="entry name" value="METAL-DEPENDENT HYDROLASE"/>
    <property type="match status" value="1"/>
</dbReference>
<proteinExistence type="predicted"/>
<dbReference type="eggNOG" id="COG3687">
    <property type="taxonomic scope" value="Bacteria"/>
</dbReference>
<evidence type="ECO:0000256" key="1">
    <source>
        <dbReference type="SAM" id="Phobius"/>
    </source>
</evidence>
<dbReference type="PATRIC" id="fig|421052.3.peg.1505"/>
<keyword evidence="1" id="KW-1133">Transmembrane helix</keyword>
<sequence>MQTERHKIQGRKVKFDFSDSDLIWIPNDHFSSHMINGVNLLLPAGEFWFCRVYNKALPYITDEQLKQDVIGFIRQEAIHANAHILGQQYLTSHDVDIDHIKKMADKIFGSLLSEQPLGMKALQRKSIEHRWLVFRVGIIAAIEHFTGILGQWCLDNKSWDEFNSDPVIADLFRWHLAEEVEHRTVAFDLFAHLVPNKATFYVYRQALMAIIFPLFMYLLTESARSIATNDLDQNIQKMVKKTFIRWLIEIESVGRKTQNIPTFSFLTKSTIRWMSPAFHPIDEGNTEQALAYLNQSPAVKLAQFYENEKASQLKN</sequence>
<feature type="transmembrane region" description="Helical" evidence="1">
    <location>
        <begin position="200"/>
        <end position="219"/>
    </location>
</feature>